<dbReference type="Pfam" id="PF03909">
    <property type="entry name" value="BSD"/>
    <property type="match status" value="1"/>
</dbReference>
<dbReference type="PANTHER" id="PTHR12856">
    <property type="entry name" value="TRANSCRIPTION INITIATION FACTOR IIH-RELATED"/>
    <property type="match status" value="1"/>
</dbReference>
<feature type="compositionally biased region" description="Basic residues" evidence="1">
    <location>
        <begin position="395"/>
        <end position="441"/>
    </location>
</feature>
<gene>
    <name evidence="3" type="ORF">ACHAW5_000423</name>
</gene>
<comment type="caution">
    <text evidence="3">The sequence shown here is derived from an EMBL/GenBank/DDBJ whole genome shotgun (WGS) entry which is preliminary data.</text>
</comment>
<evidence type="ECO:0000259" key="2">
    <source>
        <dbReference type="PROSITE" id="PS50858"/>
    </source>
</evidence>
<protein>
    <recommendedName>
        <fullName evidence="2">BSD domain-containing protein</fullName>
    </recommendedName>
</protein>
<evidence type="ECO:0000313" key="4">
    <source>
        <dbReference type="Proteomes" id="UP001530315"/>
    </source>
</evidence>
<feature type="compositionally biased region" description="Gly residues" evidence="1">
    <location>
        <begin position="66"/>
        <end position="75"/>
    </location>
</feature>
<sequence length="791" mass="85794">MSSDTTYGDVVHRRSKGSIVISDLEIRFRPDDADDGAGGDHIVLPWHRESLERARRDVSSRLSHARGGGIGGGGGGHDDASRRAAEDDASPPGGGRKRPRPPPPAVVVAPPSSGRVSTPPSSNYVDHDPIALVASRSSLLASDPALRAQHRLLVLDSRTLDEDDFWATHARRVADEYARISGRAAGGMGSDIRSSLDLGISAAATMPSSSSSSYGNGGGGGGGGVKGKDASEGGGDGGGGGGGGGGGALSSAAGVVHLGVEEMRQIFIMYPAVHRAYEEKVPLELSEEQFWRRYLESEYFHRDRGRMGAHMGKVDEREGMERERRRKRMESGDGGDDEAGGASSLSSSAKNDASGKNKDKKRNEDNVVGEEEAKNRLAAAGTDDIFSRYESKRGTSPHHHHHGHHLSGHHHHHHQGQQQHHHHHHRHHHRHQHHHNHHHGMGTRLAVGKFDLAATAEVERGDRFLGNDLHPPPERDSAGSRIVDKYNRHWAIVLHPAESMAGVDLREVAARSARQGATAAAEGKDVDADARVNGGCDDEMRRLVGFANAHGGDADFARGMGDDDDDLMELRLRDVDAYAGKFGPSDNNSGKNGDARLHLQYAKILAAAMRAQTEPILREKTYGRARGFCGAPTLTKPLPDPKIGRGLLEALTKKMSADSRTEADVQELAENLPEEFKTKLAAFFRRASELLRHFFSLRSVFSENNNIGIEQRESQENRLANIVKGMEKVGSSSLHGEMYAIRSTTDMHESKMFKPIMEQLDWAFKLHREDSLKSKGGFVTVAKGGFVPVAH</sequence>
<keyword evidence="4" id="KW-1185">Reference proteome</keyword>
<feature type="compositionally biased region" description="Basic and acidic residues" evidence="1">
    <location>
        <begin position="76"/>
        <end position="86"/>
    </location>
</feature>
<feature type="region of interest" description="Disordered" evidence="1">
    <location>
        <begin position="55"/>
        <end position="123"/>
    </location>
</feature>
<dbReference type="InterPro" id="IPR005607">
    <property type="entry name" value="BSD_dom"/>
</dbReference>
<dbReference type="Proteomes" id="UP001530315">
    <property type="component" value="Unassembled WGS sequence"/>
</dbReference>
<dbReference type="EMBL" id="JALLAZ020001789">
    <property type="protein sequence ID" value="KAL3763877.1"/>
    <property type="molecule type" value="Genomic_DNA"/>
</dbReference>
<feature type="compositionally biased region" description="Basic and acidic residues" evidence="1">
    <location>
        <begin position="353"/>
        <end position="375"/>
    </location>
</feature>
<dbReference type="PROSITE" id="PS50858">
    <property type="entry name" value="BSD"/>
    <property type="match status" value="1"/>
</dbReference>
<feature type="compositionally biased region" description="Low complexity" evidence="1">
    <location>
        <begin position="106"/>
        <end position="117"/>
    </location>
</feature>
<evidence type="ECO:0000256" key="1">
    <source>
        <dbReference type="SAM" id="MobiDB-lite"/>
    </source>
</evidence>
<feature type="compositionally biased region" description="Basic and acidic residues" evidence="1">
    <location>
        <begin position="310"/>
        <end position="323"/>
    </location>
</feature>
<dbReference type="InterPro" id="IPR027079">
    <property type="entry name" value="Tfb1/GTF2H1"/>
</dbReference>
<feature type="region of interest" description="Disordered" evidence="1">
    <location>
        <begin position="206"/>
        <end position="246"/>
    </location>
</feature>
<feature type="compositionally biased region" description="Gly residues" evidence="1">
    <location>
        <begin position="232"/>
        <end position="246"/>
    </location>
</feature>
<feature type="domain" description="BSD" evidence="2">
    <location>
        <begin position="261"/>
        <end position="302"/>
    </location>
</feature>
<dbReference type="InterPro" id="IPR035925">
    <property type="entry name" value="BSD_dom_sf"/>
</dbReference>
<reference evidence="3 4" key="1">
    <citation type="submission" date="2024-10" db="EMBL/GenBank/DDBJ databases">
        <title>Updated reference genomes for cyclostephanoid diatoms.</title>
        <authorList>
            <person name="Roberts W.R."/>
            <person name="Alverson A.J."/>
        </authorList>
    </citation>
    <scope>NUCLEOTIDE SEQUENCE [LARGE SCALE GENOMIC DNA]</scope>
    <source>
        <strain evidence="3 4">AJA276-08</strain>
    </source>
</reference>
<organism evidence="3 4">
    <name type="scientific">Stephanodiscus triporus</name>
    <dbReference type="NCBI Taxonomy" id="2934178"/>
    <lineage>
        <taxon>Eukaryota</taxon>
        <taxon>Sar</taxon>
        <taxon>Stramenopiles</taxon>
        <taxon>Ochrophyta</taxon>
        <taxon>Bacillariophyta</taxon>
        <taxon>Coscinodiscophyceae</taxon>
        <taxon>Thalassiosirophycidae</taxon>
        <taxon>Stephanodiscales</taxon>
        <taxon>Stephanodiscaceae</taxon>
        <taxon>Stephanodiscus</taxon>
    </lineage>
</organism>
<feature type="region of interest" description="Disordered" evidence="1">
    <location>
        <begin position="310"/>
        <end position="441"/>
    </location>
</feature>
<evidence type="ECO:0000313" key="3">
    <source>
        <dbReference type="EMBL" id="KAL3763877.1"/>
    </source>
</evidence>
<accession>A0ABD3MK26</accession>
<dbReference type="SUPFAM" id="SSF140383">
    <property type="entry name" value="BSD domain-like"/>
    <property type="match status" value="1"/>
</dbReference>
<dbReference type="AlphaFoldDB" id="A0ABD3MK26"/>
<proteinExistence type="predicted"/>
<feature type="compositionally biased region" description="Low complexity" evidence="1">
    <location>
        <begin position="340"/>
        <end position="352"/>
    </location>
</feature>
<feature type="compositionally biased region" description="Gly residues" evidence="1">
    <location>
        <begin position="215"/>
        <end position="225"/>
    </location>
</feature>
<name>A0ABD3MK26_9STRA</name>